<organism evidence="2 3">
    <name type="scientific">Zhihengliuella halotolerans</name>
    <dbReference type="NCBI Taxonomy" id="370736"/>
    <lineage>
        <taxon>Bacteria</taxon>
        <taxon>Bacillati</taxon>
        <taxon>Actinomycetota</taxon>
        <taxon>Actinomycetes</taxon>
        <taxon>Micrococcales</taxon>
        <taxon>Micrococcaceae</taxon>
        <taxon>Zhihengliuella</taxon>
    </lineage>
</organism>
<feature type="transmembrane region" description="Helical" evidence="1">
    <location>
        <begin position="7"/>
        <end position="31"/>
    </location>
</feature>
<comment type="caution">
    <text evidence="2">The sequence shown here is derived from an EMBL/GenBank/DDBJ whole genome shotgun (WGS) entry which is preliminary data.</text>
</comment>
<gene>
    <name evidence="2" type="ORF">EV380_2835</name>
</gene>
<keyword evidence="3" id="KW-1185">Reference proteome</keyword>
<feature type="transmembrane region" description="Helical" evidence="1">
    <location>
        <begin position="95"/>
        <end position="117"/>
    </location>
</feature>
<proteinExistence type="predicted"/>
<dbReference type="EMBL" id="SHLA01000001">
    <property type="protein sequence ID" value="RZU63223.1"/>
    <property type="molecule type" value="Genomic_DNA"/>
</dbReference>
<name>A0A4Q8AHH1_9MICC</name>
<accession>A0A4Q8AHH1</accession>
<feature type="transmembrane region" description="Helical" evidence="1">
    <location>
        <begin position="37"/>
        <end position="59"/>
    </location>
</feature>
<protein>
    <submittedName>
        <fullName evidence="2">Uncharacterized protein</fullName>
    </submittedName>
</protein>
<evidence type="ECO:0000313" key="2">
    <source>
        <dbReference type="EMBL" id="RZU63223.1"/>
    </source>
</evidence>
<sequence>MARGRGMLILYLSAVVCHFLPSFAFAVIFYSGAVGSAALAALAQALTGAATLFAALTWSQSRGRWLLHSGFLTRLCAGAATALPFVLLFGFTSAFAVFLLLLLAGLGAVGSALHLVVAPDREVAALLWPTRADSQE</sequence>
<keyword evidence="1" id="KW-0812">Transmembrane</keyword>
<dbReference type="AlphaFoldDB" id="A0A4Q8AHH1"/>
<feature type="transmembrane region" description="Helical" evidence="1">
    <location>
        <begin position="71"/>
        <end position="89"/>
    </location>
</feature>
<keyword evidence="1" id="KW-0472">Membrane</keyword>
<evidence type="ECO:0000256" key="1">
    <source>
        <dbReference type="SAM" id="Phobius"/>
    </source>
</evidence>
<reference evidence="2 3" key="1">
    <citation type="submission" date="2019-02" db="EMBL/GenBank/DDBJ databases">
        <title>Sequencing the genomes of 1000 actinobacteria strains.</title>
        <authorList>
            <person name="Klenk H.-P."/>
        </authorList>
    </citation>
    <scope>NUCLEOTIDE SEQUENCE [LARGE SCALE GENOMIC DNA]</scope>
    <source>
        <strain evidence="2 3">DSM 17364</strain>
    </source>
</reference>
<evidence type="ECO:0000313" key="3">
    <source>
        <dbReference type="Proteomes" id="UP000292685"/>
    </source>
</evidence>
<keyword evidence="1" id="KW-1133">Transmembrane helix</keyword>
<dbReference type="Proteomes" id="UP000292685">
    <property type="component" value="Unassembled WGS sequence"/>
</dbReference>